<protein>
    <recommendedName>
        <fullName evidence="2">Retrovirus-related Pol polyprotein from transposon TNT 1-94-like beta-barrel domain-containing protein</fullName>
    </recommendedName>
</protein>
<keyword evidence="4" id="KW-1185">Reference proteome</keyword>
<dbReference type="PANTHER" id="PTHR47592:SF24">
    <property type="entry name" value="BNACNNG30200D PROTEIN"/>
    <property type="match status" value="1"/>
</dbReference>
<dbReference type="AlphaFoldDB" id="A0A2G2X2K7"/>
<evidence type="ECO:0000313" key="4">
    <source>
        <dbReference type="Proteomes" id="UP000224567"/>
    </source>
</evidence>
<comment type="caution">
    <text evidence="3">The sequence shown here is derived from an EMBL/GenBank/DDBJ whole genome shotgun (WGS) entry which is preliminary data.</text>
</comment>
<feature type="region of interest" description="Disordered" evidence="1">
    <location>
        <begin position="195"/>
        <end position="214"/>
    </location>
</feature>
<evidence type="ECO:0000256" key="1">
    <source>
        <dbReference type="SAM" id="MobiDB-lite"/>
    </source>
</evidence>
<dbReference type="CDD" id="cd09272">
    <property type="entry name" value="RNase_HI_RT_Ty1"/>
    <property type="match status" value="1"/>
</dbReference>
<gene>
    <name evidence="3" type="ORF">CQW23_06186</name>
</gene>
<dbReference type="InterPro" id="IPR054722">
    <property type="entry name" value="PolX-like_BBD"/>
</dbReference>
<dbReference type="Pfam" id="PF22936">
    <property type="entry name" value="Pol_BBD"/>
    <property type="match status" value="1"/>
</dbReference>
<reference evidence="3 4" key="1">
    <citation type="journal article" date="2017" name="Genome Biol.">
        <title>New reference genome sequences of hot pepper reveal the massive evolution of plant disease-resistance genes by retroduplication.</title>
        <authorList>
            <person name="Kim S."/>
            <person name="Park J."/>
            <person name="Yeom S.I."/>
            <person name="Kim Y.M."/>
            <person name="Seo E."/>
            <person name="Kim K.T."/>
            <person name="Kim M.S."/>
            <person name="Lee J.M."/>
            <person name="Cheong K."/>
            <person name="Shin H.S."/>
            <person name="Kim S.B."/>
            <person name="Han K."/>
            <person name="Lee J."/>
            <person name="Park M."/>
            <person name="Lee H.A."/>
            <person name="Lee H.Y."/>
            <person name="Lee Y."/>
            <person name="Oh S."/>
            <person name="Lee J.H."/>
            <person name="Choi E."/>
            <person name="Choi E."/>
            <person name="Lee S.E."/>
            <person name="Jeon J."/>
            <person name="Kim H."/>
            <person name="Choi G."/>
            <person name="Song H."/>
            <person name="Lee J."/>
            <person name="Lee S.C."/>
            <person name="Kwon J.K."/>
            <person name="Lee H.Y."/>
            <person name="Koo N."/>
            <person name="Hong Y."/>
            <person name="Kim R.W."/>
            <person name="Kang W.H."/>
            <person name="Huh J.H."/>
            <person name="Kang B.C."/>
            <person name="Yang T.J."/>
            <person name="Lee Y.H."/>
            <person name="Bennetzen J.L."/>
            <person name="Choi D."/>
        </authorList>
    </citation>
    <scope>NUCLEOTIDE SEQUENCE [LARGE SCALE GENOMIC DNA]</scope>
    <source>
        <strain evidence="4">cv. PBC81</strain>
    </source>
</reference>
<dbReference type="Proteomes" id="UP000224567">
    <property type="component" value="Unassembled WGS sequence"/>
</dbReference>
<dbReference type="OrthoDB" id="2596766at2759"/>
<name>A0A2G2X2K7_CAPBA</name>
<evidence type="ECO:0000313" key="3">
    <source>
        <dbReference type="EMBL" id="PHT51724.1"/>
    </source>
</evidence>
<feature type="domain" description="Retrovirus-related Pol polyprotein from transposon TNT 1-94-like beta-barrel" evidence="2">
    <location>
        <begin position="20"/>
        <end position="101"/>
    </location>
</feature>
<sequence length="214" mass="24069">MDNLCAMLSKCNLVENPRKWWMNSGASHHVCANKELFSTLSPAQVEERIYMTNSAIAKVEETGKVCLKMTFGKVLTLNNVLYVPELRKNLISVSLLEKNGFKCVFISEKIILSKGEVYSLLAKLVAPVCIHCDNQEAIGRARSMMNNDKSHHIRRRYNTIRELSSSEIITVDYVKSKDNVSDPFTKGLSREGVEITSKGMSLRPRTSQHDGNST</sequence>
<reference evidence="4" key="2">
    <citation type="journal article" date="2017" name="J. Anim. Genet.">
        <title>Multiple reference genome sequences of hot pepper reveal the massive evolution of plant disease resistance genes by retroduplication.</title>
        <authorList>
            <person name="Kim S."/>
            <person name="Park J."/>
            <person name="Yeom S.-I."/>
            <person name="Kim Y.-M."/>
            <person name="Seo E."/>
            <person name="Kim K.-T."/>
            <person name="Kim M.-S."/>
            <person name="Lee J.M."/>
            <person name="Cheong K."/>
            <person name="Shin H.-S."/>
            <person name="Kim S.-B."/>
            <person name="Han K."/>
            <person name="Lee J."/>
            <person name="Park M."/>
            <person name="Lee H.-A."/>
            <person name="Lee H.-Y."/>
            <person name="Lee Y."/>
            <person name="Oh S."/>
            <person name="Lee J.H."/>
            <person name="Choi E."/>
            <person name="Choi E."/>
            <person name="Lee S.E."/>
            <person name="Jeon J."/>
            <person name="Kim H."/>
            <person name="Choi G."/>
            <person name="Song H."/>
            <person name="Lee J."/>
            <person name="Lee S.-C."/>
            <person name="Kwon J.-K."/>
            <person name="Lee H.-Y."/>
            <person name="Koo N."/>
            <person name="Hong Y."/>
            <person name="Kim R.W."/>
            <person name="Kang W.-H."/>
            <person name="Huh J.H."/>
            <person name="Kang B.-C."/>
            <person name="Yang T.-J."/>
            <person name="Lee Y.-H."/>
            <person name="Bennetzen J.L."/>
            <person name="Choi D."/>
        </authorList>
    </citation>
    <scope>NUCLEOTIDE SEQUENCE [LARGE SCALE GENOMIC DNA]</scope>
    <source>
        <strain evidence="4">cv. PBC81</strain>
    </source>
</reference>
<dbReference type="PANTHER" id="PTHR47592">
    <property type="entry name" value="PBF68 PROTEIN"/>
    <property type="match status" value="1"/>
</dbReference>
<organism evidence="3 4">
    <name type="scientific">Capsicum baccatum</name>
    <name type="common">Peruvian pepper</name>
    <dbReference type="NCBI Taxonomy" id="33114"/>
    <lineage>
        <taxon>Eukaryota</taxon>
        <taxon>Viridiplantae</taxon>
        <taxon>Streptophyta</taxon>
        <taxon>Embryophyta</taxon>
        <taxon>Tracheophyta</taxon>
        <taxon>Spermatophyta</taxon>
        <taxon>Magnoliopsida</taxon>
        <taxon>eudicotyledons</taxon>
        <taxon>Gunneridae</taxon>
        <taxon>Pentapetalae</taxon>
        <taxon>asterids</taxon>
        <taxon>lamiids</taxon>
        <taxon>Solanales</taxon>
        <taxon>Solanaceae</taxon>
        <taxon>Solanoideae</taxon>
        <taxon>Capsiceae</taxon>
        <taxon>Capsicum</taxon>
    </lineage>
</organism>
<evidence type="ECO:0000259" key="2">
    <source>
        <dbReference type="Pfam" id="PF22936"/>
    </source>
</evidence>
<proteinExistence type="predicted"/>
<dbReference type="EMBL" id="MLFT02000003">
    <property type="protein sequence ID" value="PHT51724.1"/>
    <property type="molecule type" value="Genomic_DNA"/>
</dbReference>
<accession>A0A2G2X2K7</accession>